<dbReference type="InterPro" id="IPR007221">
    <property type="entry name" value="MreC"/>
</dbReference>
<evidence type="ECO:0000259" key="6">
    <source>
        <dbReference type="Pfam" id="PF04085"/>
    </source>
</evidence>
<dbReference type="PANTHER" id="PTHR34138">
    <property type="entry name" value="CELL SHAPE-DETERMINING PROTEIN MREC"/>
    <property type="match status" value="1"/>
</dbReference>
<dbReference type="Pfam" id="PF04085">
    <property type="entry name" value="MreC"/>
    <property type="match status" value="1"/>
</dbReference>
<evidence type="ECO:0000256" key="4">
    <source>
        <dbReference type="ARBA" id="ARBA00032089"/>
    </source>
</evidence>
<evidence type="ECO:0000256" key="5">
    <source>
        <dbReference type="PIRNR" id="PIRNR038471"/>
    </source>
</evidence>
<dbReference type="RefSeq" id="WP_265766548.1">
    <property type="nucleotide sequence ID" value="NZ_JAGGJA010000008.1"/>
</dbReference>
<dbReference type="InterPro" id="IPR055342">
    <property type="entry name" value="MreC_beta-barrel_core"/>
</dbReference>
<proteinExistence type="inferred from homology"/>
<evidence type="ECO:0000256" key="1">
    <source>
        <dbReference type="ARBA" id="ARBA00009369"/>
    </source>
</evidence>
<dbReference type="PIRSF" id="PIRSF038471">
    <property type="entry name" value="MreC"/>
    <property type="match status" value="1"/>
</dbReference>
<dbReference type="Gene3D" id="2.40.10.350">
    <property type="entry name" value="Rod shape-determining protein MreC, domain 2"/>
    <property type="match status" value="1"/>
</dbReference>
<comment type="function">
    <text evidence="5">Involved in formation and maintenance of cell shape.</text>
</comment>
<dbReference type="InterPro" id="IPR042175">
    <property type="entry name" value="Cell/Rod_MreC_2"/>
</dbReference>
<evidence type="ECO:0000313" key="7">
    <source>
        <dbReference type="EMBL" id="MCW9707758.1"/>
    </source>
</evidence>
<comment type="caution">
    <text evidence="7">The sequence shown here is derived from an EMBL/GenBank/DDBJ whole genome shotgun (WGS) entry which is preliminary data.</text>
</comment>
<protein>
    <recommendedName>
        <fullName evidence="2 5">Cell shape-determining protein MreC</fullName>
    </recommendedName>
    <alternativeName>
        <fullName evidence="4 5">Cell shape protein MreC</fullName>
    </alternativeName>
</protein>
<dbReference type="Proteomes" id="UP001207918">
    <property type="component" value="Unassembled WGS sequence"/>
</dbReference>
<dbReference type="InterPro" id="IPR042177">
    <property type="entry name" value="Cell/Rod_1"/>
</dbReference>
<organism evidence="7 8">
    <name type="scientific">Fodinibius salsisoli</name>
    <dbReference type="NCBI Taxonomy" id="2820877"/>
    <lineage>
        <taxon>Bacteria</taxon>
        <taxon>Pseudomonadati</taxon>
        <taxon>Balneolota</taxon>
        <taxon>Balneolia</taxon>
        <taxon>Balneolales</taxon>
        <taxon>Balneolaceae</taxon>
        <taxon>Fodinibius</taxon>
    </lineage>
</organism>
<dbReference type="PANTHER" id="PTHR34138:SF1">
    <property type="entry name" value="CELL SHAPE-DETERMINING PROTEIN MREC"/>
    <property type="match status" value="1"/>
</dbReference>
<comment type="similarity">
    <text evidence="1 5">Belongs to the MreC family.</text>
</comment>
<keyword evidence="8" id="KW-1185">Reference proteome</keyword>
<evidence type="ECO:0000256" key="2">
    <source>
        <dbReference type="ARBA" id="ARBA00013855"/>
    </source>
</evidence>
<feature type="domain" description="Rod shape-determining protein MreC beta-barrel core" evidence="6">
    <location>
        <begin position="113"/>
        <end position="260"/>
    </location>
</feature>
<gene>
    <name evidence="7" type="primary">mreC</name>
    <name evidence="7" type="ORF">J6I44_12895</name>
</gene>
<accession>A0ABT3PPG8</accession>
<evidence type="ECO:0000256" key="3">
    <source>
        <dbReference type="ARBA" id="ARBA00022960"/>
    </source>
</evidence>
<dbReference type="NCBIfam" id="TIGR00219">
    <property type="entry name" value="mreC"/>
    <property type="match status" value="1"/>
</dbReference>
<evidence type="ECO:0000313" key="8">
    <source>
        <dbReference type="Proteomes" id="UP001207918"/>
    </source>
</evidence>
<name>A0ABT3PPG8_9BACT</name>
<dbReference type="EMBL" id="JAGGJA010000008">
    <property type="protein sequence ID" value="MCW9707758.1"/>
    <property type="molecule type" value="Genomic_DNA"/>
</dbReference>
<sequence>MQLPFPGIAHLKDHILTAIILVAAIALMMGRHQGGLDNLRKASVTVFSYLEEPLSSIRIYRQALKTNTYLRKQNVLLLDELSRLRAADQENKRLRQLLEFGRESNLSLYPVQVVAKELKETSNFFTIDAGTNQGIEKGMPVVSSEGLAGKVVLTNKNYSQVMPFLNSLFRVSAKLQQSNAYGIVSTNPQTIDELQLDYIPQTVAVDTGETVITSGYSNQFPPDIPIGKVIRAEPQKGKDTQNIFLKPLVNLYQMDAGFVIKFTPDTSIQDLREQYKEVLE</sequence>
<reference evidence="7 8" key="1">
    <citation type="submission" date="2021-03" db="EMBL/GenBank/DDBJ databases">
        <title>Aliifodinibius sp. nov., a new bacterium isolated from saline soil.</title>
        <authorList>
            <person name="Galisteo C."/>
            <person name="De La Haba R."/>
            <person name="Sanchez-Porro C."/>
            <person name="Ventosa A."/>
        </authorList>
    </citation>
    <scope>NUCLEOTIDE SEQUENCE [LARGE SCALE GENOMIC DNA]</scope>
    <source>
        <strain evidence="7 8">1BSP15-2V2</strain>
    </source>
</reference>
<dbReference type="Gene3D" id="2.40.10.340">
    <property type="entry name" value="Rod shape-determining protein MreC, domain 1"/>
    <property type="match status" value="1"/>
</dbReference>
<keyword evidence="3 5" id="KW-0133">Cell shape</keyword>